<protein>
    <submittedName>
        <fullName evidence="2">Uncharacterized protein</fullName>
    </submittedName>
</protein>
<keyword evidence="1" id="KW-1133">Transmembrane helix</keyword>
<evidence type="ECO:0000256" key="1">
    <source>
        <dbReference type="SAM" id="Phobius"/>
    </source>
</evidence>
<keyword evidence="1" id="KW-0472">Membrane</keyword>
<dbReference type="RefSeq" id="XP_018070626.1">
    <property type="nucleotide sequence ID" value="XM_018223036.1"/>
</dbReference>
<dbReference type="GeneID" id="28832762"/>
<evidence type="ECO:0000313" key="2">
    <source>
        <dbReference type="EMBL" id="KUJ16271.1"/>
    </source>
</evidence>
<accession>A0A194X7X8</accession>
<keyword evidence="3" id="KW-1185">Reference proteome</keyword>
<feature type="transmembrane region" description="Helical" evidence="1">
    <location>
        <begin position="6"/>
        <end position="23"/>
    </location>
</feature>
<dbReference type="InParanoid" id="A0A194X7X8"/>
<dbReference type="AlphaFoldDB" id="A0A194X7X8"/>
<keyword evidence="1" id="KW-0812">Transmembrane</keyword>
<organism evidence="2 3">
    <name type="scientific">Mollisia scopiformis</name>
    <name type="common">Conifer needle endophyte fungus</name>
    <name type="synonym">Phialocephala scopiformis</name>
    <dbReference type="NCBI Taxonomy" id="149040"/>
    <lineage>
        <taxon>Eukaryota</taxon>
        <taxon>Fungi</taxon>
        <taxon>Dikarya</taxon>
        <taxon>Ascomycota</taxon>
        <taxon>Pezizomycotina</taxon>
        <taxon>Leotiomycetes</taxon>
        <taxon>Helotiales</taxon>
        <taxon>Mollisiaceae</taxon>
        <taxon>Mollisia</taxon>
    </lineage>
</organism>
<evidence type="ECO:0000313" key="3">
    <source>
        <dbReference type="Proteomes" id="UP000070700"/>
    </source>
</evidence>
<reference evidence="2 3" key="1">
    <citation type="submission" date="2015-10" db="EMBL/GenBank/DDBJ databases">
        <title>Full genome of DAOMC 229536 Phialocephala scopiformis, a fungal endophyte of spruce producing the potent anti-insectan compound rugulosin.</title>
        <authorList>
            <consortium name="DOE Joint Genome Institute"/>
            <person name="Walker A.K."/>
            <person name="Frasz S.L."/>
            <person name="Seifert K.A."/>
            <person name="Miller J.D."/>
            <person name="Mondo S.J."/>
            <person name="Labutti K."/>
            <person name="Lipzen A."/>
            <person name="Dockter R."/>
            <person name="Kennedy M."/>
            <person name="Grigoriev I.V."/>
            <person name="Spatafora J.W."/>
        </authorList>
    </citation>
    <scope>NUCLEOTIDE SEQUENCE [LARGE SCALE GENOMIC DNA]</scope>
    <source>
        <strain evidence="2 3">CBS 120377</strain>
    </source>
</reference>
<name>A0A194X7X8_MOLSC</name>
<sequence>MISALLKAVVLFNLVFMIAAFKLSERNKLYPVMNTSSKAVLAKDSLAIEARSATCCPKGDPRGMPTRADALAAMDWLTKPGLNCGISRGETRVGCLNSAAIIVTNPGANTLNIPCGVISSVVSDLATQCASTLGEDTICGVSHQAYDGNSFVVVVITDPKPC</sequence>
<dbReference type="EMBL" id="KQ947416">
    <property type="protein sequence ID" value="KUJ16271.1"/>
    <property type="molecule type" value="Genomic_DNA"/>
</dbReference>
<proteinExistence type="predicted"/>
<dbReference type="KEGG" id="psco:LY89DRAFT_78702"/>
<dbReference type="Proteomes" id="UP000070700">
    <property type="component" value="Unassembled WGS sequence"/>
</dbReference>
<gene>
    <name evidence="2" type="ORF">LY89DRAFT_78702</name>
</gene>